<organism evidence="2 3">
    <name type="scientific">Cynara cardunculus var. scolymus</name>
    <name type="common">Globe artichoke</name>
    <name type="synonym">Cynara scolymus</name>
    <dbReference type="NCBI Taxonomy" id="59895"/>
    <lineage>
        <taxon>Eukaryota</taxon>
        <taxon>Viridiplantae</taxon>
        <taxon>Streptophyta</taxon>
        <taxon>Embryophyta</taxon>
        <taxon>Tracheophyta</taxon>
        <taxon>Spermatophyta</taxon>
        <taxon>Magnoliopsida</taxon>
        <taxon>eudicotyledons</taxon>
        <taxon>Gunneridae</taxon>
        <taxon>Pentapetalae</taxon>
        <taxon>asterids</taxon>
        <taxon>campanulids</taxon>
        <taxon>Asterales</taxon>
        <taxon>Asteraceae</taxon>
        <taxon>Carduoideae</taxon>
        <taxon>Cardueae</taxon>
        <taxon>Carduinae</taxon>
        <taxon>Cynara</taxon>
    </lineage>
</organism>
<dbReference type="PANTHER" id="PTHR21022">
    <property type="entry name" value="PREPHENATE DEHYDRATASE P PROTEIN"/>
    <property type="match status" value="1"/>
</dbReference>
<name>A0A118JZL3_CYNCS</name>
<evidence type="ECO:0000313" key="2">
    <source>
        <dbReference type="EMBL" id="KVI00092.1"/>
    </source>
</evidence>
<dbReference type="Proteomes" id="UP000243975">
    <property type="component" value="Unassembled WGS sequence"/>
</dbReference>
<feature type="region of interest" description="Disordered" evidence="1">
    <location>
        <begin position="59"/>
        <end position="82"/>
    </location>
</feature>
<dbReference type="GO" id="GO:0047769">
    <property type="term" value="F:arogenate dehydratase activity"/>
    <property type="evidence" value="ECO:0007669"/>
    <property type="project" value="TreeGrafter"/>
</dbReference>
<comment type="caution">
    <text evidence="2">The sequence shown here is derived from an EMBL/GenBank/DDBJ whole genome shotgun (WGS) entry which is preliminary data.</text>
</comment>
<dbReference type="Gramene" id="KVI00092">
    <property type="protein sequence ID" value="KVI00092"/>
    <property type="gene ID" value="Ccrd_021661"/>
</dbReference>
<dbReference type="GO" id="GO:0009094">
    <property type="term" value="P:L-phenylalanine biosynthetic process"/>
    <property type="evidence" value="ECO:0007669"/>
    <property type="project" value="TreeGrafter"/>
</dbReference>
<dbReference type="Gene3D" id="3.30.70.260">
    <property type="match status" value="1"/>
</dbReference>
<keyword evidence="3" id="KW-1185">Reference proteome</keyword>
<protein>
    <submittedName>
        <fullName evidence="2">Prephenate dehydratase</fullName>
    </submittedName>
</protein>
<accession>A0A118JZL3</accession>
<dbReference type="AlphaFoldDB" id="A0A118JZL3"/>
<proteinExistence type="predicted"/>
<sequence length="260" mass="29309">MFKDALELKLVQTLKKINRMEVMGGGEEQSMAANGGWVRPAHIVQILLDLRSKKRKLSMRKKSLSSIKSSSTSTPLERKKRWPNMSKKSLSIESHFFVFIESMPNDVESRFFVFIESMPNVGIKSPSTSTSTSTPLEWKKRWPNMSKKSLSKNNLHDTAAIASERAENIYGLNVLADGMHDDSNNVLSVLAFRNFNLTKIKSRPHRLRPITIAGDTNIGTAKHFFEYIFHVEFAASTAEVRAQNALVQEFTSFLTLEGVG</sequence>
<evidence type="ECO:0000256" key="1">
    <source>
        <dbReference type="SAM" id="MobiDB-lite"/>
    </source>
</evidence>
<dbReference type="STRING" id="59895.A0A118JZL3"/>
<dbReference type="GO" id="GO:0009507">
    <property type="term" value="C:chloroplast"/>
    <property type="evidence" value="ECO:0007669"/>
    <property type="project" value="TreeGrafter"/>
</dbReference>
<dbReference type="EMBL" id="LEKV01003399">
    <property type="protein sequence ID" value="KVI00092.1"/>
    <property type="molecule type" value="Genomic_DNA"/>
</dbReference>
<reference evidence="2 3" key="1">
    <citation type="journal article" date="2016" name="Sci. Rep.">
        <title>The genome sequence of the outbreeding globe artichoke constructed de novo incorporating a phase-aware low-pass sequencing strategy of F1 progeny.</title>
        <authorList>
            <person name="Scaglione D."/>
            <person name="Reyes-Chin-Wo S."/>
            <person name="Acquadro A."/>
            <person name="Froenicke L."/>
            <person name="Portis E."/>
            <person name="Beitel C."/>
            <person name="Tirone M."/>
            <person name="Mauro R."/>
            <person name="Lo Monaco A."/>
            <person name="Mauromicale G."/>
            <person name="Faccioli P."/>
            <person name="Cattivelli L."/>
            <person name="Rieseberg L."/>
            <person name="Michelmore R."/>
            <person name="Lanteri S."/>
        </authorList>
    </citation>
    <scope>NUCLEOTIDE SEQUENCE [LARGE SCALE GENOMIC DNA]</scope>
    <source>
        <strain evidence="2">2C</strain>
    </source>
</reference>
<evidence type="ECO:0000313" key="3">
    <source>
        <dbReference type="Proteomes" id="UP000243975"/>
    </source>
</evidence>
<gene>
    <name evidence="2" type="ORF">Ccrd_021661</name>
</gene>
<feature type="compositionally biased region" description="Low complexity" evidence="1">
    <location>
        <begin position="64"/>
        <end position="73"/>
    </location>
</feature>
<dbReference type="PANTHER" id="PTHR21022:SF19">
    <property type="entry name" value="PREPHENATE DEHYDRATASE-RELATED"/>
    <property type="match status" value="1"/>
</dbReference>